<accession>A0A9W9Q8M5</accession>
<reference evidence="2" key="2">
    <citation type="journal article" date="2023" name="IMA Fungus">
        <title>Comparative genomic study of the Penicillium genus elucidates a diverse pangenome and 15 lateral gene transfer events.</title>
        <authorList>
            <person name="Petersen C."/>
            <person name="Sorensen T."/>
            <person name="Nielsen M.R."/>
            <person name="Sondergaard T.E."/>
            <person name="Sorensen J.L."/>
            <person name="Fitzpatrick D.A."/>
            <person name="Frisvad J.C."/>
            <person name="Nielsen K.L."/>
        </authorList>
    </citation>
    <scope>NUCLEOTIDE SEQUENCE</scope>
    <source>
        <strain evidence="2">IBT 35673</strain>
    </source>
</reference>
<gene>
    <name evidence="2" type="ORF">N7452_008093</name>
</gene>
<organism evidence="2 3">
    <name type="scientific">Penicillium brevicompactum</name>
    <dbReference type="NCBI Taxonomy" id="5074"/>
    <lineage>
        <taxon>Eukaryota</taxon>
        <taxon>Fungi</taxon>
        <taxon>Dikarya</taxon>
        <taxon>Ascomycota</taxon>
        <taxon>Pezizomycotina</taxon>
        <taxon>Eurotiomycetes</taxon>
        <taxon>Eurotiomycetidae</taxon>
        <taxon>Eurotiales</taxon>
        <taxon>Aspergillaceae</taxon>
        <taxon>Penicillium</taxon>
    </lineage>
</organism>
<comment type="caution">
    <text evidence="2">The sequence shown here is derived from an EMBL/GenBank/DDBJ whole genome shotgun (WGS) entry which is preliminary data.</text>
</comment>
<dbReference type="Proteomes" id="UP001147695">
    <property type="component" value="Unassembled WGS sequence"/>
</dbReference>
<feature type="compositionally biased region" description="Basic and acidic residues" evidence="1">
    <location>
        <begin position="331"/>
        <end position="340"/>
    </location>
</feature>
<dbReference type="EMBL" id="JAPZBQ010000005">
    <property type="protein sequence ID" value="KAJ5327703.1"/>
    <property type="molecule type" value="Genomic_DNA"/>
</dbReference>
<dbReference type="AlphaFoldDB" id="A0A9W9Q8M5"/>
<evidence type="ECO:0000313" key="3">
    <source>
        <dbReference type="Proteomes" id="UP001147695"/>
    </source>
</evidence>
<proteinExistence type="predicted"/>
<name>A0A9W9Q8M5_PENBR</name>
<feature type="region of interest" description="Disordered" evidence="1">
    <location>
        <begin position="310"/>
        <end position="340"/>
    </location>
</feature>
<evidence type="ECO:0000313" key="2">
    <source>
        <dbReference type="EMBL" id="KAJ5327703.1"/>
    </source>
</evidence>
<sequence length="340" mass="37755">MPSSRRSRQSHRSHRSRHHRQVWLDLELAYDASEAFDISLDYAVDLIHGLRNEQLELIRLEAQRLQLLSTMNPPTPINLDTPSAFSSEQTCSGISPTSQPGRVILTAIGPGSTVPSDSDISFLDIGPGLSSSREHTSTRAASTRAASTLRHPAINGSDVMLTGAEPARLDYDSDDYDITGPARLPIDEPIEILNLPNPEDPVAWLERARRRADPDLDLILAYRGIMPPRSSSPPLSPDHISNVMRYYVTFNHLPVEYYFDEDIDRHIRALSVPHSPLSPSAGARPWLPRSHTSFEGMEPEFAAMRTEEQAREALRAAAPEAVIDQDENTDTDVKLGSDEL</sequence>
<evidence type="ECO:0000256" key="1">
    <source>
        <dbReference type="SAM" id="MobiDB-lite"/>
    </source>
</evidence>
<reference evidence="2" key="1">
    <citation type="submission" date="2022-12" db="EMBL/GenBank/DDBJ databases">
        <authorList>
            <person name="Petersen C."/>
        </authorList>
    </citation>
    <scope>NUCLEOTIDE SEQUENCE</scope>
    <source>
        <strain evidence="2">IBT 35673</strain>
    </source>
</reference>
<protein>
    <submittedName>
        <fullName evidence="2">Uncharacterized protein</fullName>
    </submittedName>
</protein>